<evidence type="ECO:0000313" key="3">
    <source>
        <dbReference type="EMBL" id="MBX7500252.1"/>
    </source>
</evidence>
<name>A0ABS7JRH9_9SPHN</name>
<evidence type="ECO:0000259" key="2">
    <source>
        <dbReference type="Pfam" id="PF13462"/>
    </source>
</evidence>
<dbReference type="InterPro" id="IPR036249">
    <property type="entry name" value="Thioredoxin-like_sf"/>
</dbReference>
<feature type="chain" id="PRO_5047369947" evidence="1">
    <location>
        <begin position="19"/>
        <end position="247"/>
    </location>
</feature>
<dbReference type="Pfam" id="PF13462">
    <property type="entry name" value="Thioredoxin_4"/>
    <property type="match status" value="1"/>
</dbReference>
<evidence type="ECO:0000256" key="1">
    <source>
        <dbReference type="SAM" id="SignalP"/>
    </source>
</evidence>
<dbReference type="SUPFAM" id="SSF52833">
    <property type="entry name" value="Thioredoxin-like"/>
    <property type="match status" value="1"/>
</dbReference>
<gene>
    <name evidence="3" type="ORF">K3181_02185</name>
</gene>
<dbReference type="PROSITE" id="PS51257">
    <property type="entry name" value="PROKAR_LIPOPROTEIN"/>
    <property type="match status" value="1"/>
</dbReference>
<dbReference type="EMBL" id="JAIGNU010000001">
    <property type="protein sequence ID" value="MBX7500252.1"/>
    <property type="molecule type" value="Genomic_DNA"/>
</dbReference>
<organism evidence="3 4">
    <name type="scientific">Qipengyuania mesophila</name>
    <dbReference type="NCBI Taxonomy" id="2867246"/>
    <lineage>
        <taxon>Bacteria</taxon>
        <taxon>Pseudomonadati</taxon>
        <taxon>Pseudomonadota</taxon>
        <taxon>Alphaproteobacteria</taxon>
        <taxon>Sphingomonadales</taxon>
        <taxon>Erythrobacteraceae</taxon>
        <taxon>Qipengyuania</taxon>
    </lineage>
</organism>
<dbReference type="Proteomes" id="UP000782554">
    <property type="component" value="Unassembled WGS sequence"/>
</dbReference>
<evidence type="ECO:0000313" key="4">
    <source>
        <dbReference type="Proteomes" id="UP000782554"/>
    </source>
</evidence>
<dbReference type="RefSeq" id="WP_221600373.1">
    <property type="nucleotide sequence ID" value="NZ_JAIGNU010000001.1"/>
</dbReference>
<dbReference type="Gene3D" id="1.10.40.110">
    <property type="match status" value="1"/>
</dbReference>
<keyword evidence="4" id="KW-1185">Reference proteome</keyword>
<feature type="signal peptide" evidence="1">
    <location>
        <begin position="1"/>
        <end position="18"/>
    </location>
</feature>
<feature type="domain" description="Thioredoxin-like fold" evidence="2">
    <location>
        <begin position="56"/>
        <end position="242"/>
    </location>
</feature>
<sequence>MTKTLRFALAAPLALALAACGSSTTEETGEIQGDAIAAIPAPEGTEWRTTAAMTEDGGVLVGNPDAPLKLIEYGSLTCPTCARFSLEGSEPLHDYIDTGVVSFELRQYAIHGPIDLLLGRLTQCGPVEAVVPLSDQVWQNYETIMEPIQTNQAVFEQAMSLPIEQRFVAAAEQLGYLDFFAARGISEDQGRQCLADTAKLTEQADFTQKYGNEFNITGTPTFKLNGRDVDANTWAALEPILQRAGAR</sequence>
<comment type="caution">
    <text evidence="3">The sequence shown here is derived from an EMBL/GenBank/DDBJ whole genome shotgun (WGS) entry which is preliminary data.</text>
</comment>
<dbReference type="Gene3D" id="3.40.30.10">
    <property type="entry name" value="Glutaredoxin"/>
    <property type="match status" value="1"/>
</dbReference>
<accession>A0ABS7JRH9</accession>
<proteinExistence type="predicted"/>
<protein>
    <submittedName>
        <fullName evidence="3">DsbA family protein</fullName>
    </submittedName>
</protein>
<reference evidence="3 4" key="1">
    <citation type="submission" date="2021-08" db="EMBL/GenBank/DDBJ databases">
        <title>Comparative Genomics Analysis of the Genus Qipengyuania Reveals Extensive Genetic Diversity and Metabolic Versatility, Including the Description of Fifteen Novel Species.</title>
        <authorList>
            <person name="Liu Y."/>
        </authorList>
    </citation>
    <scope>NUCLEOTIDE SEQUENCE [LARGE SCALE GENOMIC DNA]</scope>
    <source>
        <strain evidence="3 4">YG27</strain>
    </source>
</reference>
<keyword evidence="1" id="KW-0732">Signal</keyword>
<dbReference type="InterPro" id="IPR012336">
    <property type="entry name" value="Thioredoxin-like_fold"/>
</dbReference>